<dbReference type="FunFam" id="3.40.30.10:FF:000035">
    <property type="entry name" value="hematopoietic prostaglandin D synthase"/>
    <property type="match status" value="1"/>
</dbReference>
<dbReference type="Proteomes" id="UP000001593">
    <property type="component" value="Unassembled WGS sequence"/>
</dbReference>
<reference evidence="3 4" key="1">
    <citation type="journal article" date="2007" name="Science">
        <title>Sea anemone genome reveals ancestral eumetazoan gene repertoire and genomic organization.</title>
        <authorList>
            <person name="Putnam N.H."/>
            <person name="Srivastava M."/>
            <person name="Hellsten U."/>
            <person name="Dirks B."/>
            <person name="Chapman J."/>
            <person name="Salamov A."/>
            <person name="Terry A."/>
            <person name="Shapiro H."/>
            <person name="Lindquist E."/>
            <person name="Kapitonov V.V."/>
            <person name="Jurka J."/>
            <person name="Genikhovich G."/>
            <person name="Grigoriev I.V."/>
            <person name="Lucas S.M."/>
            <person name="Steele R.E."/>
            <person name="Finnerty J.R."/>
            <person name="Technau U."/>
            <person name="Martindale M.Q."/>
            <person name="Rokhsar D.S."/>
        </authorList>
    </citation>
    <scope>NUCLEOTIDE SEQUENCE [LARGE SCALE GENOMIC DNA]</scope>
    <source>
        <strain evidence="4">CH2 X CH6</strain>
    </source>
</reference>
<evidence type="ECO:0008006" key="5">
    <source>
        <dbReference type="Google" id="ProtNLM"/>
    </source>
</evidence>
<dbReference type="GO" id="GO:0006749">
    <property type="term" value="P:glutathione metabolic process"/>
    <property type="evidence" value="ECO:0000318"/>
    <property type="project" value="GO_Central"/>
</dbReference>
<dbReference type="STRING" id="45351.A7RMA1"/>
<gene>
    <name evidence="3" type="ORF">NEMVEDRAFT_v1g179696</name>
</gene>
<dbReference type="Pfam" id="PF02798">
    <property type="entry name" value="GST_N"/>
    <property type="match status" value="1"/>
</dbReference>
<accession>A7RMA1</accession>
<keyword evidence="4" id="KW-1185">Reference proteome</keyword>
<feature type="domain" description="GST C-terminal" evidence="2">
    <location>
        <begin position="84"/>
        <end position="208"/>
    </location>
</feature>
<dbReference type="InterPro" id="IPR040079">
    <property type="entry name" value="Glutathione_S-Trfase"/>
</dbReference>
<name>A7RMA1_NEMVE</name>
<protein>
    <recommendedName>
        <fullName evidence="5">Glutathione transferase</fullName>
    </recommendedName>
</protein>
<dbReference type="OMA" id="IFRYTAR"/>
<dbReference type="OrthoDB" id="5947290at2759"/>
<dbReference type="FunCoup" id="A7RMA1">
    <property type="interactions" value="20"/>
</dbReference>
<dbReference type="eggNOG" id="KOG1695">
    <property type="taxonomic scope" value="Eukaryota"/>
</dbReference>
<feature type="domain" description="GST N-terminal" evidence="1">
    <location>
        <begin position="2"/>
        <end position="82"/>
    </location>
</feature>
<dbReference type="Gene3D" id="3.40.30.10">
    <property type="entry name" value="Glutaredoxin"/>
    <property type="match status" value="1"/>
</dbReference>
<evidence type="ECO:0000313" key="4">
    <source>
        <dbReference type="Proteomes" id="UP000001593"/>
    </source>
</evidence>
<evidence type="ECO:0000259" key="1">
    <source>
        <dbReference type="PROSITE" id="PS50404"/>
    </source>
</evidence>
<dbReference type="PANTHER" id="PTHR11571">
    <property type="entry name" value="GLUTATHIONE S-TRANSFERASE"/>
    <property type="match status" value="1"/>
</dbReference>
<dbReference type="EMBL" id="DS469519">
    <property type="protein sequence ID" value="EDO47468.1"/>
    <property type="molecule type" value="Genomic_DNA"/>
</dbReference>
<dbReference type="SFLD" id="SFLDS00019">
    <property type="entry name" value="Glutathione_Transferase_(cytos"/>
    <property type="match status" value="1"/>
</dbReference>
<dbReference type="CDD" id="cd03039">
    <property type="entry name" value="GST_N_Sigma_like"/>
    <property type="match status" value="1"/>
</dbReference>
<organism evidence="3 4">
    <name type="scientific">Nematostella vectensis</name>
    <name type="common">Starlet sea anemone</name>
    <dbReference type="NCBI Taxonomy" id="45351"/>
    <lineage>
        <taxon>Eukaryota</taxon>
        <taxon>Metazoa</taxon>
        <taxon>Cnidaria</taxon>
        <taxon>Anthozoa</taxon>
        <taxon>Hexacorallia</taxon>
        <taxon>Actiniaria</taxon>
        <taxon>Edwardsiidae</taxon>
        <taxon>Nematostella</taxon>
    </lineage>
</organism>
<dbReference type="Gene3D" id="1.20.1050.10">
    <property type="match status" value="1"/>
</dbReference>
<dbReference type="InterPro" id="IPR036282">
    <property type="entry name" value="Glutathione-S-Trfase_C_sf"/>
</dbReference>
<dbReference type="SFLD" id="SFLDG00363">
    <property type="entry name" value="AMPS_(cytGST):_Alpha-__Mu-__Pi"/>
    <property type="match status" value="1"/>
</dbReference>
<dbReference type="PANTHER" id="PTHR11571:SF150">
    <property type="entry name" value="GLUTATHIONE S-TRANSFERASE"/>
    <property type="match status" value="1"/>
</dbReference>
<dbReference type="InterPro" id="IPR004045">
    <property type="entry name" value="Glutathione_S-Trfase_N"/>
</dbReference>
<dbReference type="HOGENOM" id="CLU_039475_1_0_1"/>
<dbReference type="InParanoid" id="A7RMA1"/>
<dbReference type="CDD" id="cd03192">
    <property type="entry name" value="GST_C_Sigma_like"/>
    <property type="match status" value="1"/>
</dbReference>
<dbReference type="Pfam" id="PF14497">
    <property type="entry name" value="GST_C_3"/>
    <property type="match status" value="1"/>
</dbReference>
<sequence length="208" mass="23657">MPSYKLYYFDGRGRAEPARLAFAAAGIEYEDKRMQFEEWPKIKKEIDAPFGQVPLLVIDDKIKLAQSLAIMTYIAREGGLAPVNSLDIAMCDMIVGAEEDFVQKQYKWHFEKDEAKKTELGEALEKTHLPAFVEALTRILKKNDNKTGFLVTDKMTYADIVVFNVFNNLSSTDGFSLDKFPEIKAHHDLVAANEGIKAWLEKRPKTSF</sequence>
<dbReference type="InterPro" id="IPR010987">
    <property type="entry name" value="Glutathione-S-Trfase_C-like"/>
</dbReference>
<dbReference type="GO" id="GO:0004364">
    <property type="term" value="F:glutathione transferase activity"/>
    <property type="evidence" value="ECO:0000318"/>
    <property type="project" value="GO_Central"/>
</dbReference>
<evidence type="ECO:0000259" key="2">
    <source>
        <dbReference type="PROSITE" id="PS50405"/>
    </source>
</evidence>
<dbReference type="InterPro" id="IPR050213">
    <property type="entry name" value="GST_superfamily"/>
</dbReference>
<dbReference type="PhylomeDB" id="A7RMA1"/>
<dbReference type="PROSITE" id="PS50405">
    <property type="entry name" value="GST_CTER"/>
    <property type="match status" value="1"/>
</dbReference>
<proteinExistence type="predicted"/>
<dbReference type="SFLD" id="SFLDG01205">
    <property type="entry name" value="AMPS.1"/>
    <property type="match status" value="1"/>
</dbReference>
<dbReference type="InterPro" id="IPR036249">
    <property type="entry name" value="Thioredoxin-like_sf"/>
</dbReference>
<evidence type="ECO:0000313" key="3">
    <source>
        <dbReference type="EMBL" id="EDO47468.1"/>
    </source>
</evidence>
<dbReference type="FunFam" id="1.20.1050.10:FF:000030">
    <property type="entry name" value="Glutathione S-transferase S1"/>
    <property type="match status" value="1"/>
</dbReference>
<dbReference type="AlphaFoldDB" id="A7RMA1"/>
<dbReference type="KEGG" id="nve:5519744"/>
<dbReference type="SUPFAM" id="SSF47616">
    <property type="entry name" value="GST C-terminal domain-like"/>
    <property type="match status" value="1"/>
</dbReference>
<dbReference type="InterPro" id="IPR004046">
    <property type="entry name" value="GST_C"/>
</dbReference>
<dbReference type="SUPFAM" id="SSF52833">
    <property type="entry name" value="Thioredoxin-like"/>
    <property type="match status" value="1"/>
</dbReference>
<dbReference type="PROSITE" id="PS50404">
    <property type="entry name" value="GST_NTER"/>
    <property type="match status" value="1"/>
</dbReference>